<feature type="transmembrane region" description="Helical" evidence="1">
    <location>
        <begin position="6"/>
        <end position="28"/>
    </location>
</feature>
<dbReference type="AlphaFoldDB" id="A0A1Y4LTT2"/>
<feature type="transmembrane region" description="Helical" evidence="1">
    <location>
        <begin position="108"/>
        <end position="130"/>
    </location>
</feature>
<reference evidence="3" key="1">
    <citation type="submission" date="2017-04" db="EMBL/GenBank/DDBJ databases">
        <title>Function of individual gut microbiota members based on whole genome sequencing of pure cultures obtained from chicken caecum.</title>
        <authorList>
            <person name="Medvecky M."/>
            <person name="Cejkova D."/>
            <person name="Polansky O."/>
            <person name="Karasova D."/>
            <person name="Kubasova T."/>
            <person name="Cizek A."/>
            <person name="Rychlik I."/>
        </authorList>
    </citation>
    <scope>NUCLEOTIDE SEQUENCE [LARGE SCALE GENOMIC DNA]</scope>
    <source>
        <strain evidence="3">An178</strain>
    </source>
</reference>
<keyword evidence="3" id="KW-1185">Reference proteome</keyword>
<name>A0A1Y4LTT2_9FIRM</name>
<accession>A0A1Y4LTT2</accession>
<dbReference type="EMBL" id="NFKM01000011">
    <property type="protein sequence ID" value="OUP60044.1"/>
    <property type="molecule type" value="Genomic_DNA"/>
</dbReference>
<feature type="transmembrane region" description="Helical" evidence="1">
    <location>
        <begin position="49"/>
        <end position="69"/>
    </location>
</feature>
<keyword evidence="1" id="KW-0812">Transmembrane</keyword>
<feature type="transmembrane region" description="Helical" evidence="1">
    <location>
        <begin position="150"/>
        <end position="174"/>
    </location>
</feature>
<keyword evidence="1" id="KW-1133">Transmembrane helix</keyword>
<evidence type="ECO:0000313" key="2">
    <source>
        <dbReference type="EMBL" id="OUP60044.1"/>
    </source>
</evidence>
<gene>
    <name evidence="2" type="ORF">B5F14_06395</name>
</gene>
<dbReference type="Proteomes" id="UP000195447">
    <property type="component" value="Unassembled WGS sequence"/>
</dbReference>
<sequence length="230" mass="26801">MDKIVILILVAALGIIFTLVPSRTYNILTKTLSFDKKGIRYIRRRHDKVDALANLFLFIGLIFSVFYFVLPFYSLIYAVFLIFSFLCVLGQANRVLKKKNRNVYRIVIYGLYLMAAIGLVSALGLLNNHVTDMMVTTYRSDLFAGNVFDIFYLLTNHSIIVYILQGILFFIPVYCMWSQFKYMRLENTYKAMNILTYAIKVLFICIVMIFLAVEGFDFINFVYQVEYKEA</sequence>
<keyword evidence="1" id="KW-0472">Membrane</keyword>
<proteinExistence type="predicted"/>
<evidence type="ECO:0000256" key="1">
    <source>
        <dbReference type="SAM" id="Phobius"/>
    </source>
</evidence>
<feature type="transmembrane region" description="Helical" evidence="1">
    <location>
        <begin position="75"/>
        <end position="96"/>
    </location>
</feature>
<dbReference type="RefSeq" id="WP_087158712.1">
    <property type="nucleotide sequence ID" value="NZ_NFKM01000011.1"/>
</dbReference>
<organism evidence="2 3">
    <name type="scientific">Faecalitalea cylindroides</name>
    <dbReference type="NCBI Taxonomy" id="39483"/>
    <lineage>
        <taxon>Bacteria</taxon>
        <taxon>Bacillati</taxon>
        <taxon>Bacillota</taxon>
        <taxon>Erysipelotrichia</taxon>
        <taxon>Erysipelotrichales</taxon>
        <taxon>Erysipelotrichaceae</taxon>
        <taxon>Faecalitalea</taxon>
    </lineage>
</organism>
<comment type="caution">
    <text evidence="2">The sequence shown here is derived from an EMBL/GenBank/DDBJ whole genome shotgun (WGS) entry which is preliminary data.</text>
</comment>
<feature type="transmembrane region" description="Helical" evidence="1">
    <location>
        <begin position="194"/>
        <end position="213"/>
    </location>
</feature>
<protein>
    <submittedName>
        <fullName evidence="2">Uncharacterized protein</fullName>
    </submittedName>
</protein>
<evidence type="ECO:0000313" key="3">
    <source>
        <dbReference type="Proteomes" id="UP000195447"/>
    </source>
</evidence>